<dbReference type="OrthoDB" id="332939at2"/>
<organism evidence="2 3">
    <name type="scientific">Beggiatoa alba B18LD</name>
    <dbReference type="NCBI Taxonomy" id="395493"/>
    <lineage>
        <taxon>Bacteria</taxon>
        <taxon>Pseudomonadati</taxon>
        <taxon>Pseudomonadota</taxon>
        <taxon>Gammaproteobacteria</taxon>
        <taxon>Thiotrichales</taxon>
        <taxon>Thiotrichaceae</taxon>
        <taxon>Beggiatoa</taxon>
    </lineage>
</organism>
<dbReference type="PANTHER" id="PTHR12905">
    <property type="entry name" value="METALLOPHOSPHOESTERASE"/>
    <property type="match status" value="1"/>
</dbReference>
<dbReference type="STRING" id="395493.BegalDRAFT_0434"/>
<evidence type="ECO:0000313" key="3">
    <source>
        <dbReference type="Proteomes" id="UP000005744"/>
    </source>
</evidence>
<dbReference type="InterPro" id="IPR029052">
    <property type="entry name" value="Metallo-depent_PP-like"/>
</dbReference>
<dbReference type="eggNOG" id="COG2129">
    <property type="taxonomic scope" value="Bacteria"/>
</dbReference>
<reference evidence="2 3" key="1">
    <citation type="submission" date="2011-11" db="EMBL/GenBank/DDBJ databases">
        <title>Improved High-Quality Draft sequence of Beggiatoa alba B18lD.</title>
        <authorList>
            <consortium name="US DOE Joint Genome Institute"/>
            <person name="Lucas S."/>
            <person name="Han J."/>
            <person name="Lapidus A."/>
            <person name="Cheng J.-F."/>
            <person name="Goodwin L."/>
            <person name="Pitluck S."/>
            <person name="Peters L."/>
            <person name="Mikhailova N."/>
            <person name="Held B."/>
            <person name="Detter J.C."/>
            <person name="Han C."/>
            <person name="Tapia R."/>
            <person name="Land M."/>
            <person name="Hauser L."/>
            <person name="Kyrpides N."/>
            <person name="Ivanova N."/>
            <person name="Pagani I."/>
            <person name="Samuel K."/>
            <person name="Teske A."/>
            <person name="Mueller J."/>
            <person name="Woyke T."/>
        </authorList>
    </citation>
    <scope>NUCLEOTIDE SEQUENCE [LARGE SCALE GENOMIC DNA]</scope>
    <source>
        <strain evidence="2 3">B18LD</strain>
    </source>
</reference>
<evidence type="ECO:0000313" key="2">
    <source>
        <dbReference type="EMBL" id="EIJ41353.1"/>
    </source>
</evidence>
<keyword evidence="3" id="KW-1185">Reference proteome</keyword>
<dbReference type="EMBL" id="JH600070">
    <property type="protein sequence ID" value="EIJ41353.1"/>
    <property type="molecule type" value="Genomic_DNA"/>
</dbReference>
<dbReference type="PANTHER" id="PTHR12905:SF0">
    <property type="entry name" value="CALCINEURIN-LIKE PHOSPHOESTERASE DOMAIN-CONTAINING PROTEIN"/>
    <property type="match status" value="1"/>
</dbReference>
<dbReference type="GO" id="GO:0016787">
    <property type="term" value="F:hydrolase activity"/>
    <property type="evidence" value="ECO:0007669"/>
    <property type="project" value="InterPro"/>
</dbReference>
<proteinExistence type="predicted"/>
<evidence type="ECO:0000259" key="1">
    <source>
        <dbReference type="Pfam" id="PF00149"/>
    </source>
</evidence>
<dbReference type="Pfam" id="PF00149">
    <property type="entry name" value="Metallophos"/>
    <property type="match status" value="1"/>
</dbReference>
<protein>
    <submittedName>
        <fullName evidence="2">Putative phosphoesterase, ICC</fullName>
    </submittedName>
</protein>
<dbReference type="AlphaFoldDB" id="I3CCL0"/>
<dbReference type="Gene3D" id="3.60.21.10">
    <property type="match status" value="1"/>
</dbReference>
<accession>I3CCL0</accession>
<dbReference type="SUPFAM" id="SSF56300">
    <property type="entry name" value="Metallo-dependent phosphatases"/>
    <property type="match status" value="1"/>
</dbReference>
<dbReference type="InterPro" id="IPR051693">
    <property type="entry name" value="UPF0046_metallophosphoest"/>
</dbReference>
<dbReference type="RefSeq" id="WP_002683209.1">
    <property type="nucleotide sequence ID" value="NZ_JH600070.1"/>
</dbReference>
<feature type="domain" description="Calcineurin-like phosphoesterase" evidence="1">
    <location>
        <begin position="1"/>
        <end position="173"/>
    </location>
</feature>
<dbReference type="HOGENOM" id="CLU_041441_1_0_6"/>
<dbReference type="InterPro" id="IPR004843">
    <property type="entry name" value="Calcineurin-like_PHP"/>
</dbReference>
<sequence>MKIVLVSDTHGFHQDIDYPEGDILLHAGDITEHGTFAEIREFDNFLGTLPYRYKIFTAGNHDWALYQRPKEARALIKNSIYLHDEGIEIDGLKIYGSAWQPRFLNMAFNLSRGQELAEKWQLIPKDTDILLTHTPPYGIGDTVSTGEHVGCEALRTVVRALTLRLHVFGHIHENYGYFRENTTVYVNASSCNLRYAPRNPPLLINL</sequence>
<dbReference type="Proteomes" id="UP000005744">
    <property type="component" value="Unassembled WGS sequence"/>
</dbReference>
<gene>
    <name evidence="2" type="ORF">BegalDRAFT_0434</name>
</gene>
<dbReference type="CDD" id="cd07379">
    <property type="entry name" value="MPP_239FB"/>
    <property type="match status" value="1"/>
</dbReference>
<name>I3CCL0_9GAMM</name>